<dbReference type="AlphaFoldDB" id="A0A9Q3DYM8"/>
<name>A0A9Q3DYM8_9BASI</name>
<organism evidence="1 2">
    <name type="scientific">Austropuccinia psidii MF-1</name>
    <dbReference type="NCBI Taxonomy" id="1389203"/>
    <lineage>
        <taxon>Eukaryota</taxon>
        <taxon>Fungi</taxon>
        <taxon>Dikarya</taxon>
        <taxon>Basidiomycota</taxon>
        <taxon>Pucciniomycotina</taxon>
        <taxon>Pucciniomycetes</taxon>
        <taxon>Pucciniales</taxon>
        <taxon>Sphaerophragmiaceae</taxon>
        <taxon>Austropuccinia</taxon>
    </lineage>
</organism>
<evidence type="ECO:0000313" key="1">
    <source>
        <dbReference type="EMBL" id="MBW0512836.1"/>
    </source>
</evidence>
<protein>
    <submittedName>
        <fullName evidence="1">Uncharacterized protein</fullName>
    </submittedName>
</protein>
<accession>A0A9Q3DYM8</accession>
<comment type="caution">
    <text evidence="1">The sequence shown here is derived from an EMBL/GenBank/DDBJ whole genome shotgun (WGS) entry which is preliminary data.</text>
</comment>
<evidence type="ECO:0000313" key="2">
    <source>
        <dbReference type="Proteomes" id="UP000765509"/>
    </source>
</evidence>
<dbReference type="OrthoDB" id="2507233at2759"/>
<gene>
    <name evidence="1" type="ORF">O181_052551</name>
</gene>
<keyword evidence="2" id="KW-1185">Reference proteome</keyword>
<sequence>MDHSNKASPYARIRNKKQFLEYYTENEHVVGFDFFSSPFELETLEEGVFGQANMEEPSNQDAFIDTFFDFDLWEQENQEADVGVTNLSAADDRIEQQTAIWDP</sequence>
<dbReference type="Proteomes" id="UP000765509">
    <property type="component" value="Unassembled WGS sequence"/>
</dbReference>
<reference evidence="1" key="1">
    <citation type="submission" date="2021-03" db="EMBL/GenBank/DDBJ databases">
        <title>Draft genome sequence of rust myrtle Austropuccinia psidii MF-1, a brazilian biotype.</title>
        <authorList>
            <person name="Quecine M.C."/>
            <person name="Pachon D.M.R."/>
            <person name="Bonatelli M.L."/>
            <person name="Correr F.H."/>
            <person name="Franceschini L.M."/>
            <person name="Leite T.F."/>
            <person name="Margarido G.R.A."/>
            <person name="Almeida C.A."/>
            <person name="Ferrarezi J.A."/>
            <person name="Labate C.A."/>
        </authorList>
    </citation>
    <scope>NUCLEOTIDE SEQUENCE</scope>
    <source>
        <strain evidence="1">MF-1</strain>
    </source>
</reference>
<proteinExistence type="predicted"/>
<dbReference type="EMBL" id="AVOT02023019">
    <property type="protein sequence ID" value="MBW0512836.1"/>
    <property type="molecule type" value="Genomic_DNA"/>
</dbReference>